<accession>A0A940PVE5</accession>
<feature type="domain" description="CBS" evidence="10">
    <location>
        <begin position="209"/>
        <end position="265"/>
    </location>
</feature>
<dbReference type="SUPFAM" id="SSF158791">
    <property type="entry name" value="MgtE N-terminal domain-like"/>
    <property type="match status" value="1"/>
</dbReference>
<dbReference type="PANTHER" id="PTHR43773:SF1">
    <property type="entry name" value="MAGNESIUM TRANSPORTER MGTE"/>
    <property type="match status" value="1"/>
</dbReference>
<dbReference type="NCBIfam" id="TIGR00400">
    <property type="entry name" value="mgtE"/>
    <property type="match status" value="1"/>
</dbReference>
<evidence type="ECO:0000256" key="1">
    <source>
        <dbReference type="ARBA" id="ARBA00004141"/>
    </source>
</evidence>
<dbReference type="InterPro" id="IPR006667">
    <property type="entry name" value="SLC41_membr_dom"/>
</dbReference>
<evidence type="ECO:0000256" key="2">
    <source>
        <dbReference type="ARBA" id="ARBA00009749"/>
    </source>
</evidence>
<dbReference type="SMART" id="SM00924">
    <property type="entry name" value="MgtE_N"/>
    <property type="match status" value="1"/>
</dbReference>
<comment type="caution">
    <text evidence="11">The sequence shown here is derived from an EMBL/GenBank/DDBJ whole genome shotgun (WGS) entry which is preliminary data.</text>
</comment>
<dbReference type="Gene3D" id="3.10.580.10">
    <property type="entry name" value="CBS-domain"/>
    <property type="match status" value="1"/>
</dbReference>
<dbReference type="RefSeq" id="WP_209704021.1">
    <property type="nucleotide sequence ID" value="NZ_JAFIDA010000001.1"/>
</dbReference>
<dbReference type="InterPro" id="IPR006669">
    <property type="entry name" value="MgtE_transporter"/>
</dbReference>
<gene>
    <name evidence="11" type="ORF">JOF28_000143</name>
</gene>
<sequence>MNHTQPQPIPTPIDDTIELVERHLSARDLPALTEQLGQLPVPDVVLAFERVSSKERAVLYRLLTKARALEVFELLDPTLQSDLLHGLQDAEVTRIFAELDPDDRAWLVDEVPAALATRLLRGLPEAERASTAALLGYPQGSVGRRMTPEYVSTRKSYTVAETLERVRAGLADAETVYTIPVLNDARRLVGITSLRELLGADSDALISTLMSDPHSAEAVEEAEIAARRVTDLTLLAMPIVDSEQRLVGMLTIDDAVRILEHEESEDAARQGGTEPLRRPYLSTPVFSLVKSRVVWLLVLAIGATLTVQVLEVFEATLEQVTVLALFVPLLIGTGGNTGNQAATTVTRALALGDVRPKDLMRVLTRELRTGATLGLMLGALGFGIASIAYSLQIGAVIGLTLLAICTVAAVVGGGMPLLARAVKVDPAVFSNPFISTFVDATGLIIYFMIARAVLGL</sequence>
<dbReference type="GO" id="GO:0005886">
    <property type="term" value="C:plasma membrane"/>
    <property type="evidence" value="ECO:0007669"/>
    <property type="project" value="UniProtKB-SubCell"/>
</dbReference>
<proteinExistence type="inferred from homology"/>
<dbReference type="SUPFAM" id="SSF161093">
    <property type="entry name" value="MgtE membrane domain-like"/>
    <property type="match status" value="1"/>
</dbReference>
<keyword evidence="4 9" id="KW-0812">Transmembrane</keyword>
<name>A0A940PVE5_9MICO</name>
<protein>
    <recommendedName>
        <fullName evidence="9">Magnesium transporter MgtE</fullName>
    </recommendedName>
</protein>
<dbReference type="AlphaFoldDB" id="A0A940PVE5"/>
<feature type="domain" description="CBS" evidence="10">
    <location>
        <begin position="146"/>
        <end position="208"/>
    </location>
</feature>
<evidence type="ECO:0000256" key="4">
    <source>
        <dbReference type="ARBA" id="ARBA00022692"/>
    </source>
</evidence>
<evidence type="ECO:0000259" key="10">
    <source>
        <dbReference type="PROSITE" id="PS51371"/>
    </source>
</evidence>
<dbReference type="InterPro" id="IPR046342">
    <property type="entry name" value="CBS_dom_sf"/>
</dbReference>
<comment type="caution">
    <text evidence="9">Lacks conserved residue(s) required for the propagation of feature annotation.</text>
</comment>
<dbReference type="Pfam" id="PF01769">
    <property type="entry name" value="MgtE"/>
    <property type="match status" value="1"/>
</dbReference>
<organism evidence="11 12">
    <name type="scientific">Leucobacter exalbidus</name>
    <dbReference type="NCBI Taxonomy" id="662960"/>
    <lineage>
        <taxon>Bacteria</taxon>
        <taxon>Bacillati</taxon>
        <taxon>Actinomycetota</taxon>
        <taxon>Actinomycetes</taxon>
        <taxon>Micrococcales</taxon>
        <taxon>Microbacteriaceae</taxon>
        <taxon>Leucobacter</taxon>
    </lineage>
</organism>
<evidence type="ECO:0000256" key="7">
    <source>
        <dbReference type="ARBA" id="ARBA00023136"/>
    </source>
</evidence>
<dbReference type="InterPro" id="IPR036739">
    <property type="entry name" value="SLC41_membr_dom_sf"/>
</dbReference>
<dbReference type="PROSITE" id="PS51371">
    <property type="entry name" value="CBS"/>
    <property type="match status" value="2"/>
</dbReference>
<dbReference type="InterPro" id="IPR000644">
    <property type="entry name" value="CBS_dom"/>
</dbReference>
<dbReference type="Proteomes" id="UP000675163">
    <property type="component" value="Unassembled WGS sequence"/>
</dbReference>
<dbReference type="SUPFAM" id="SSF54631">
    <property type="entry name" value="CBS-domain pair"/>
    <property type="match status" value="1"/>
</dbReference>
<dbReference type="GO" id="GO:0046872">
    <property type="term" value="F:metal ion binding"/>
    <property type="evidence" value="ECO:0007669"/>
    <property type="project" value="UniProtKB-KW"/>
</dbReference>
<comment type="similarity">
    <text evidence="2 9">Belongs to the SLC41A transporter family.</text>
</comment>
<keyword evidence="9" id="KW-1003">Cell membrane</keyword>
<keyword evidence="5 9" id="KW-0460">Magnesium</keyword>
<keyword evidence="8" id="KW-0129">CBS domain</keyword>
<feature type="transmembrane region" description="Helical" evidence="9">
    <location>
        <begin position="395"/>
        <end position="419"/>
    </location>
</feature>
<keyword evidence="9" id="KW-0479">Metal-binding</keyword>
<evidence type="ECO:0000256" key="6">
    <source>
        <dbReference type="ARBA" id="ARBA00022989"/>
    </source>
</evidence>
<keyword evidence="7 9" id="KW-0472">Membrane</keyword>
<dbReference type="PANTHER" id="PTHR43773">
    <property type="entry name" value="MAGNESIUM TRANSPORTER MGTE"/>
    <property type="match status" value="1"/>
</dbReference>
<reference evidence="11" key="1">
    <citation type="submission" date="2021-02" db="EMBL/GenBank/DDBJ databases">
        <title>Sequencing the genomes of 1000 actinobacteria strains.</title>
        <authorList>
            <person name="Klenk H.-P."/>
        </authorList>
    </citation>
    <scope>NUCLEOTIDE SEQUENCE</scope>
    <source>
        <strain evidence="11">DSM 22850</strain>
    </source>
</reference>
<dbReference type="Gene3D" id="1.10.357.20">
    <property type="entry name" value="SLC41 divalent cation transporters, integral membrane domain"/>
    <property type="match status" value="1"/>
</dbReference>
<dbReference type="InterPro" id="IPR006668">
    <property type="entry name" value="Mg_transptr_MgtE_intracell_dom"/>
</dbReference>
<dbReference type="Pfam" id="PF03448">
    <property type="entry name" value="MgtE_N"/>
    <property type="match status" value="1"/>
</dbReference>
<feature type="transmembrane region" description="Helical" evidence="9">
    <location>
        <begin position="370"/>
        <end position="389"/>
    </location>
</feature>
<dbReference type="CDD" id="cd04606">
    <property type="entry name" value="CBS_pair_Mg_transporter"/>
    <property type="match status" value="1"/>
</dbReference>
<evidence type="ECO:0000256" key="5">
    <source>
        <dbReference type="ARBA" id="ARBA00022842"/>
    </source>
</evidence>
<evidence type="ECO:0000256" key="9">
    <source>
        <dbReference type="RuleBase" id="RU362011"/>
    </source>
</evidence>
<evidence type="ECO:0000256" key="8">
    <source>
        <dbReference type="PROSITE-ProRule" id="PRU00703"/>
    </source>
</evidence>
<evidence type="ECO:0000313" key="12">
    <source>
        <dbReference type="Proteomes" id="UP000675163"/>
    </source>
</evidence>
<dbReference type="Gene3D" id="1.25.60.10">
    <property type="entry name" value="MgtE N-terminal domain-like"/>
    <property type="match status" value="1"/>
</dbReference>
<evidence type="ECO:0000313" key="11">
    <source>
        <dbReference type="EMBL" id="MBP1324911.1"/>
    </source>
</evidence>
<keyword evidence="12" id="KW-1185">Reference proteome</keyword>
<comment type="function">
    <text evidence="9">Acts as a magnesium transporter.</text>
</comment>
<dbReference type="Pfam" id="PF00571">
    <property type="entry name" value="CBS"/>
    <property type="match status" value="2"/>
</dbReference>
<feature type="transmembrane region" description="Helical" evidence="9">
    <location>
        <begin position="431"/>
        <end position="454"/>
    </location>
</feature>
<dbReference type="EMBL" id="JAFIDA010000001">
    <property type="protein sequence ID" value="MBP1324911.1"/>
    <property type="molecule type" value="Genomic_DNA"/>
</dbReference>
<dbReference type="GO" id="GO:0015095">
    <property type="term" value="F:magnesium ion transmembrane transporter activity"/>
    <property type="evidence" value="ECO:0007669"/>
    <property type="project" value="UniProtKB-UniRule"/>
</dbReference>
<evidence type="ECO:0000256" key="3">
    <source>
        <dbReference type="ARBA" id="ARBA00022448"/>
    </source>
</evidence>
<dbReference type="InterPro" id="IPR038076">
    <property type="entry name" value="MgtE_N_sf"/>
</dbReference>
<keyword evidence="6 9" id="KW-1133">Transmembrane helix</keyword>
<keyword evidence="3 9" id="KW-0813">Transport</keyword>
<comment type="subunit">
    <text evidence="9">Homodimer.</text>
</comment>
<comment type="subcellular location">
    <subcellularLocation>
        <location evidence="9">Cell membrane</location>
        <topology evidence="9">Multi-pass membrane protein</topology>
    </subcellularLocation>
    <subcellularLocation>
        <location evidence="1">Membrane</location>
        <topology evidence="1">Multi-pass membrane protein</topology>
    </subcellularLocation>
</comment>